<protein>
    <submittedName>
        <fullName evidence="1">Uncharacterized protein</fullName>
    </submittedName>
</protein>
<organism evidence="1 2">
    <name type="scientific">Clitoria ternatea</name>
    <name type="common">Butterfly pea</name>
    <dbReference type="NCBI Taxonomy" id="43366"/>
    <lineage>
        <taxon>Eukaryota</taxon>
        <taxon>Viridiplantae</taxon>
        <taxon>Streptophyta</taxon>
        <taxon>Embryophyta</taxon>
        <taxon>Tracheophyta</taxon>
        <taxon>Spermatophyta</taxon>
        <taxon>Magnoliopsida</taxon>
        <taxon>eudicotyledons</taxon>
        <taxon>Gunneridae</taxon>
        <taxon>Pentapetalae</taxon>
        <taxon>rosids</taxon>
        <taxon>fabids</taxon>
        <taxon>Fabales</taxon>
        <taxon>Fabaceae</taxon>
        <taxon>Papilionoideae</taxon>
        <taxon>50 kb inversion clade</taxon>
        <taxon>NPAAA clade</taxon>
        <taxon>indigoferoid/millettioid clade</taxon>
        <taxon>Phaseoleae</taxon>
        <taxon>Clitoria</taxon>
    </lineage>
</organism>
<reference evidence="1 2" key="1">
    <citation type="submission" date="2024-01" db="EMBL/GenBank/DDBJ databases">
        <title>The genomes of 5 underutilized Papilionoideae crops provide insights into root nodulation and disease resistance.</title>
        <authorList>
            <person name="Yuan L."/>
        </authorList>
    </citation>
    <scope>NUCLEOTIDE SEQUENCE [LARGE SCALE GENOMIC DNA]</scope>
    <source>
        <strain evidence="1">LY-2023</strain>
        <tissue evidence="1">Leaf</tissue>
    </source>
</reference>
<evidence type="ECO:0000313" key="2">
    <source>
        <dbReference type="Proteomes" id="UP001359559"/>
    </source>
</evidence>
<dbReference type="Proteomes" id="UP001359559">
    <property type="component" value="Unassembled WGS sequence"/>
</dbReference>
<accession>A0AAN9P6V4</accession>
<dbReference type="AlphaFoldDB" id="A0AAN9P6V4"/>
<name>A0AAN9P6V4_CLITE</name>
<dbReference type="EMBL" id="JAYKXN010000005">
    <property type="protein sequence ID" value="KAK7286714.1"/>
    <property type="molecule type" value="Genomic_DNA"/>
</dbReference>
<sequence length="158" mass="17955">MALTFSLILLTTIIHLHPYIATAVTVHLLLKLFYLSRFLHLLRTFFVVLRHRSRFRLWPFCFPRWFIPWCTGAGSGRKLVCCVKPCPVRSQQPRRSIIITNSVNPMKSTTPTILVSISSSSAEGIAIPPHPLPFPQSSSPSYPDLEENVILILTFLEI</sequence>
<comment type="caution">
    <text evidence="1">The sequence shown here is derived from an EMBL/GenBank/DDBJ whole genome shotgun (WGS) entry which is preliminary data.</text>
</comment>
<evidence type="ECO:0000313" key="1">
    <source>
        <dbReference type="EMBL" id="KAK7286714.1"/>
    </source>
</evidence>
<keyword evidence="2" id="KW-1185">Reference proteome</keyword>
<proteinExistence type="predicted"/>
<gene>
    <name evidence="1" type="ORF">RJT34_21913</name>
</gene>